<comment type="caution">
    <text evidence="1">The sequence shown here is derived from an EMBL/GenBank/DDBJ whole genome shotgun (WGS) entry which is preliminary data.</text>
</comment>
<evidence type="ECO:0000313" key="1">
    <source>
        <dbReference type="EMBL" id="KHJ69607.1"/>
    </source>
</evidence>
<organism evidence="1 2">
    <name type="scientific">Pantoea rodasii</name>
    <dbReference type="NCBI Taxonomy" id="1076549"/>
    <lineage>
        <taxon>Bacteria</taxon>
        <taxon>Pseudomonadati</taxon>
        <taxon>Pseudomonadota</taxon>
        <taxon>Gammaproteobacteria</taxon>
        <taxon>Enterobacterales</taxon>
        <taxon>Erwiniaceae</taxon>
        <taxon>Pantoea</taxon>
    </lineage>
</organism>
<accession>A0A0B1REJ3</accession>
<protein>
    <submittedName>
        <fullName evidence="1">Polyketide cyclase</fullName>
    </submittedName>
</protein>
<dbReference type="InterPro" id="IPR023393">
    <property type="entry name" value="START-like_dom_sf"/>
</dbReference>
<proteinExistence type="predicted"/>
<dbReference type="RefSeq" id="WP_039328114.1">
    <property type="nucleotide sequence ID" value="NZ_JTJJ01000012.1"/>
</dbReference>
<dbReference type="Gene3D" id="3.30.530.20">
    <property type="match status" value="1"/>
</dbReference>
<sequence>MLPSQTVTLTIPRHWLDLYETIWKPECFAKWASGLSASTLTQEGSYWRAKGPEGTVKIRFTPHNPFGVMDHWIDTGTGKEIYMPMRVIANEQGAEIVMVVYRQPLMSDEKFAQDVAWVKRDLDQLLHLLTH</sequence>
<dbReference type="Proteomes" id="UP000030853">
    <property type="component" value="Unassembled WGS sequence"/>
</dbReference>
<evidence type="ECO:0000313" key="2">
    <source>
        <dbReference type="Proteomes" id="UP000030853"/>
    </source>
</evidence>
<dbReference type="AlphaFoldDB" id="A0A0B1REJ3"/>
<dbReference type="EMBL" id="JTJJ01000012">
    <property type="protein sequence ID" value="KHJ69607.1"/>
    <property type="molecule type" value="Genomic_DNA"/>
</dbReference>
<reference evidence="1 2" key="1">
    <citation type="submission" date="2014-11" db="EMBL/GenBank/DDBJ databases">
        <title>Genome sequencing of Pantoea rodasii ND03.</title>
        <authorList>
            <person name="Muhamad Yunos N.Y."/>
            <person name="Chan K.-G."/>
        </authorList>
    </citation>
    <scope>NUCLEOTIDE SEQUENCE [LARGE SCALE GENOMIC DNA]</scope>
    <source>
        <strain evidence="1 2">ND03</strain>
    </source>
</reference>
<gene>
    <name evidence="1" type="ORF">QU24_02540</name>
</gene>
<dbReference type="SUPFAM" id="SSF55961">
    <property type="entry name" value="Bet v1-like"/>
    <property type="match status" value="1"/>
</dbReference>
<name>A0A0B1REJ3_9GAMM</name>